<organism evidence="2">
    <name type="scientific">hydrothermal vent metagenome</name>
    <dbReference type="NCBI Taxonomy" id="652676"/>
    <lineage>
        <taxon>unclassified sequences</taxon>
        <taxon>metagenomes</taxon>
        <taxon>ecological metagenomes</taxon>
    </lineage>
</organism>
<sequence length="208" mass="23478">MRTMKKLLVVAVFTFIISAVHGQRFEGGLLGGFNASQVKGDLYNGYHKPGVLLGGYVRTDIAPAVFVAMELKYSQKGSRKKYDPKKPEENTYIMRLGYIDMPILAGLRTSDKISVIAGGSIGYMIQGTEYDNYGKFVVEDQNAFNEFDLQAFGGFQFDILDNLKLDLRMAYSLLPIRGLPGEHATNYYWLNNQFNNVLSLALYYRLDH</sequence>
<protein>
    <recommendedName>
        <fullName evidence="1">Outer membrane protein beta-barrel domain-containing protein</fullName>
    </recommendedName>
</protein>
<evidence type="ECO:0000259" key="1">
    <source>
        <dbReference type="Pfam" id="PF13568"/>
    </source>
</evidence>
<evidence type="ECO:0000313" key="2">
    <source>
        <dbReference type="EMBL" id="VAW17203.1"/>
    </source>
</evidence>
<dbReference type="SUPFAM" id="SSF56925">
    <property type="entry name" value="OMPA-like"/>
    <property type="match status" value="1"/>
</dbReference>
<dbReference type="AlphaFoldDB" id="A0A3B0TLW9"/>
<gene>
    <name evidence="2" type="ORF">MNBD_BACTEROID01-2468</name>
</gene>
<dbReference type="Pfam" id="PF13568">
    <property type="entry name" value="OMP_b-brl_2"/>
    <property type="match status" value="1"/>
</dbReference>
<dbReference type="InterPro" id="IPR025665">
    <property type="entry name" value="Beta-barrel_OMP_2"/>
</dbReference>
<proteinExistence type="predicted"/>
<feature type="domain" description="Outer membrane protein beta-barrel" evidence="1">
    <location>
        <begin position="24"/>
        <end position="175"/>
    </location>
</feature>
<dbReference type="EMBL" id="UOEP01000071">
    <property type="protein sequence ID" value="VAW17203.1"/>
    <property type="molecule type" value="Genomic_DNA"/>
</dbReference>
<dbReference type="InterPro" id="IPR011250">
    <property type="entry name" value="OMP/PagP_B-barrel"/>
</dbReference>
<reference evidence="2" key="1">
    <citation type="submission" date="2018-06" db="EMBL/GenBank/DDBJ databases">
        <authorList>
            <person name="Zhirakovskaya E."/>
        </authorList>
    </citation>
    <scope>NUCLEOTIDE SEQUENCE</scope>
</reference>
<name>A0A3B0TLW9_9ZZZZ</name>
<accession>A0A3B0TLW9</accession>